<dbReference type="EMBL" id="VDEP01000242">
    <property type="protein sequence ID" value="KAA1120704.1"/>
    <property type="molecule type" value="Genomic_DNA"/>
</dbReference>
<evidence type="ECO:0000313" key="5">
    <source>
        <dbReference type="Proteomes" id="UP000325313"/>
    </source>
</evidence>
<sequence length="103" mass="10532">MLLGHSCASVSVALVTVTLESPRRVHGLKLGNTAPSGFATPPSNHIGAAVGGVLGSAAFIGLGLAAFLSISRRRRRRIQKVDNGFGTFMDAPSKASSSGMTLP</sequence>
<dbReference type="Proteomes" id="UP000324748">
    <property type="component" value="Unassembled WGS sequence"/>
</dbReference>
<reference evidence="4 5" key="1">
    <citation type="submission" date="2019-05" db="EMBL/GenBank/DDBJ databases">
        <title>Emergence of the Ug99 lineage of the wheat stem rust pathogen through somatic hybridization.</title>
        <authorList>
            <person name="Li F."/>
            <person name="Upadhyaya N.M."/>
            <person name="Sperschneider J."/>
            <person name="Matny O."/>
            <person name="Nguyen-Phuc H."/>
            <person name="Mago R."/>
            <person name="Raley C."/>
            <person name="Miller M.E."/>
            <person name="Silverstein K.A.T."/>
            <person name="Henningsen E."/>
            <person name="Hirsch C.D."/>
            <person name="Visser B."/>
            <person name="Pretorius Z.A."/>
            <person name="Steffenson B.J."/>
            <person name="Schwessinger B."/>
            <person name="Dodds P.N."/>
            <person name="Figueroa M."/>
        </authorList>
    </citation>
    <scope>NUCLEOTIDE SEQUENCE [LARGE SCALE GENOMIC DNA]</scope>
    <source>
        <strain evidence="2">21-0</strain>
        <strain evidence="3 5">Ug99</strain>
    </source>
</reference>
<name>A0A5B0PHQ6_PUCGR</name>
<protein>
    <submittedName>
        <fullName evidence="2">Uncharacterized protein</fullName>
    </submittedName>
</protein>
<dbReference type="EMBL" id="VSWC01000054">
    <property type="protein sequence ID" value="KAA1100124.1"/>
    <property type="molecule type" value="Genomic_DNA"/>
</dbReference>
<keyword evidence="4" id="KW-1185">Reference proteome</keyword>
<evidence type="ECO:0000313" key="2">
    <source>
        <dbReference type="EMBL" id="KAA1100124.1"/>
    </source>
</evidence>
<feature type="transmembrane region" description="Helical" evidence="1">
    <location>
        <begin position="46"/>
        <end position="70"/>
    </location>
</feature>
<evidence type="ECO:0000313" key="3">
    <source>
        <dbReference type="EMBL" id="KAA1120704.1"/>
    </source>
</evidence>
<keyword evidence="1" id="KW-1133">Transmembrane helix</keyword>
<proteinExistence type="predicted"/>
<keyword evidence="1" id="KW-0472">Membrane</keyword>
<evidence type="ECO:0000256" key="1">
    <source>
        <dbReference type="SAM" id="Phobius"/>
    </source>
</evidence>
<gene>
    <name evidence="2" type="ORF">PGT21_029975</name>
    <name evidence="3" type="ORF">PGTUg99_024246</name>
</gene>
<comment type="caution">
    <text evidence="2">The sequence shown here is derived from an EMBL/GenBank/DDBJ whole genome shotgun (WGS) entry which is preliminary data.</text>
</comment>
<accession>A0A5B0PHQ6</accession>
<keyword evidence="1" id="KW-0812">Transmembrane</keyword>
<dbReference type="AlphaFoldDB" id="A0A5B0PHQ6"/>
<evidence type="ECO:0000313" key="4">
    <source>
        <dbReference type="Proteomes" id="UP000324748"/>
    </source>
</evidence>
<dbReference type="Proteomes" id="UP000325313">
    <property type="component" value="Unassembled WGS sequence"/>
</dbReference>
<organism evidence="2 4">
    <name type="scientific">Puccinia graminis f. sp. tritici</name>
    <dbReference type="NCBI Taxonomy" id="56615"/>
    <lineage>
        <taxon>Eukaryota</taxon>
        <taxon>Fungi</taxon>
        <taxon>Dikarya</taxon>
        <taxon>Basidiomycota</taxon>
        <taxon>Pucciniomycotina</taxon>
        <taxon>Pucciniomycetes</taxon>
        <taxon>Pucciniales</taxon>
        <taxon>Pucciniaceae</taxon>
        <taxon>Puccinia</taxon>
    </lineage>
</organism>